<comment type="caution">
    <text evidence="1">The sequence shown here is derived from an EMBL/GenBank/DDBJ whole genome shotgun (WGS) entry which is preliminary data.</text>
</comment>
<protein>
    <submittedName>
        <fullName evidence="1">GntR family transcriptional regulator</fullName>
    </submittedName>
</protein>
<evidence type="ECO:0000313" key="2">
    <source>
        <dbReference type="Proteomes" id="UP001631969"/>
    </source>
</evidence>
<name>A0ACC7NUT9_9BACL</name>
<reference evidence="1" key="1">
    <citation type="submission" date="2024-12" db="EMBL/GenBank/DDBJ databases">
        <authorList>
            <person name="Wu N."/>
        </authorList>
    </citation>
    <scope>NUCLEOTIDE SEQUENCE</scope>
    <source>
        <strain evidence="1">P15</strain>
    </source>
</reference>
<gene>
    <name evidence="1" type="ORF">ACI1P1_00860</name>
</gene>
<keyword evidence="2" id="KW-1185">Reference proteome</keyword>
<accession>A0ACC7NUT9</accession>
<dbReference type="Proteomes" id="UP001631969">
    <property type="component" value="Unassembled WGS sequence"/>
</dbReference>
<organism evidence="1 2">
    <name type="scientific">Paenibacillus mesotrionivorans</name>
    <dbReference type="NCBI Taxonomy" id="3160968"/>
    <lineage>
        <taxon>Bacteria</taxon>
        <taxon>Bacillati</taxon>
        <taxon>Bacillota</taxon>
        <taxon>Bacilli</taxon>
        <taxon>Bacillales</taxon>
        <taxon>Paenibacillaceae</taxon>
        <taxon>Paenibacillus</taxon>
    </lineage>
</organism>
<dbReference type="EMBL" id="JBJURJ010000001">
    <property type="protein sequence ID" value="MFM9326837.1"/>
    <property type="molecule type" value="Genomic_DNA"/>
</dbReference>
<proteinExistence type="predicted"/>
<sequence length="219" mass="25688">MRKEEILQTLKQDIMTLALKPGTILSETVLSEQFQISRTPLRDVLKQLALEQYINIYPKKGNVVSYIHLESVEQMIFLRSVLEKEILQSLSGRLPLPGILELKEILDAQEKTLSAAESSSEQFLESDDAFHRTLFQLGGRLYLWNLLQQSNVHYARYRRLHLLKQEKLQDILQEHRRILEGLIQGDGKHLPELIDRHLREDINSMFLQENFREYLQPDV</sequence>
<evidence type="ECO:0000313" key="1">
    <source>
        <dbReference type="EMBL" id="MFM9326837.1"/>
    </source>
</evidence>